<dbReference type="AlphaFoldDB" id="A0A3D0WAI7"/>
<dbReference type="Proteomes" id="UP000262699">
    <property type="component" value="Unassembled WGS sequence"/>
</dbReference>
<keyword evidence="1" id="KW-0472">Membrane</keyword>
<gene>
    <name evidence="2" type="ORF">DEP91_06195</name>
</gene>
<comment type="caution">
    <text evidence="2">The sequence shown here is derived from an EMBL/GenBank/DDBJ whole genome shotgun (WGS) entry which is preliminary data.</text>
</comment>
<evidence type="ECO:0008006" key="4">
    <source>
        <dbReference type="Google" id="ProtNLM"/>
    </source>
</evidence>
<feature type="transmembrane region" description="Helical" evidence="1">
    <location>
        <begin position="60"/>
        <end position="81"/>
    </location>
</feature>
<sequence>MPATTIDTRAVDAAHARVRADPSIQFDFPWRAVEAQQQTPEWLRNLAAAIDRFFRALGPFWQVVFWILVALIVAVLVVSFFPPLRDWVRNLLSPRKDEVVEAEWRPAPAAARALLEEAEALAAAGRFEAAVQLLLHRSIEDIEAWRRGIVRPARTARDLAAEPAIPDRARAVFARLVALTERGIFARRPLGPADWTDARDAYRAFAL</sequence>
<evidence type="ECO:0000313" key="2">
    <source>
        <dbReference type="EMBL" id="HCB75751.1"/>
    </source>
</evidence>
<evidence type="ECO:0000256" key="1">
    <source>
        <dbReference type="SAM" id="Phobius"/>
    </source>
</evidence>
<organism evidence="2 3">
    <name type="scientific">Sphingomonas bacterium</name>
    <dbReference type="NCBI Taxonomy" id="1895847"/>
    <lineage>
        <taxon>Bacteria</taxon>
        <taxon>Pseudomonadati</taxon>
        <taxon>Pseudomonadota</taxon>
        <taxon>Alphaproteobacteria</taxon>
        <taxon>Sphingomonadales</taxon>
        <taxon>Sphingomonadaceae</taxon>
        <taxon>Sphingomonas</taxon>
    </lineage>
</organism>
<keyword evidence="1" id="KW-1133">Transmembrane helix</keyword>
<reference evidence="2 3" key="1">
    <citation type="journal article" date="2018" name="Nat. Biotechnol.">
        <title>A standardized bacterial taxonomy based on genome phylogeny substantially revises the tree of life.</title>
        <authorList>
            <person name="Parks D.H."/>
            <person name="Chuvochina M."/>
            <person name="Waite D.W."/>
            <person name="Rinke C."/>
            <person name="Skarshewski A."/>
            <person name="Chaumeil P.A."/>
            <person name="Hugenholtz P."/>
        </authorList>
    </citation>
    <scope>NUCLEOTIDE SEQUENCE [LARGE SCALE GENOMIC DNA]</scope>
    <source>
        <strain evidence="2">UBA9015</strain>
    </source>
</reference>
<dbReference type="EMBL" id="DOYJ01000174">
    <property type="protein sequence ID" value="HCB75751.1"/>
    <property type="molecule type" value="Genomic_DNA"/>
</dbReference>
<accession>A0A3D0WAI7</accession>
<name>A0A3D0WAI7_9SPHN</name>
<protein>
    <recommendedName>
        <fullName evidence="4">DUF4129 domain-containing protein</fullName>
    </recommendedName>
</protein>
<keyword evidence="1" id="KW-0812">Transmembrane</keyword>
<evidence type="ECO:0000313" key="3">
    <source>
        <dbReference type="Proteomes" id="UP000262699"/>
    </source>
</evidence>
<proteinExistence type="predicted"/>